<proteinExistence type="predicted"/>
<dbReference type="PANTHER" id="PTHR42970">
    <property type="entry name" value="PECTATE LYASE C-RELATED"/>
    <property type="match status" value="1"/>
</dbReference>
<keyword evidence="2" id="KW-0325">Glycoprotein</keyword>
<evidence type="ECO:0000313" key="4">
    <source>
        <dbReference type="EMBL" id="MFC4308910.1"/>
    </source>
</evidence>
<evidence type="ECO:0000256" key="3">
    <source>
        <dbReference type="SAM" id="SignalP"/>
    </source>
</evidence>
<keyword evidence="1" id="KW-0479">Metal-binding</keyword>
<dbReference type="InterPro" id="IPR052063">
    <property type="entry name" value="Polysaccharide_Lyase_1"/>
</dbReference>
<comment type="caution">
    <text evidence="4">The sequence shown here is derived from an EMBL/GenBank/DDBJ whole genome shotgun (WGS) entry which is preliminary data.</text>
</comment>
<dbReference type="InterPro" id="IPR011050">
    <property type="entry name" value="Pectin_lyase_fold/virulence"/>
</dbReference>
<feature type="signal peptide" evidence="3">
    <location>
        <begin position="1"/>
        <end position="24"/>
    </location>
</feature>
<dbReference type="GO" id="GO:0016829">
    <property type="term" value="F:lyase activity"/>
    <property type="evidence" value="ECO:0007669"/>
    <property type="project" value="UniProtKB-KW"/>
</dbReference>
<keyword evidence="5" id="KW-1185">Reference proteome</keyword>
<sequence length="458" mass="47835">MKPTIRRLAAAVALACGMAPLANAVPVIPGAIGHGIATPAGRGGTVIRVTNTNSDGAGSLKACVDASGPRVCVFETSGTITLPDDLTIRNRYITIAGQTAPSPGITLRGSGLLIKASDVLVQHIRVRPGDGSGGEPAINRDGLKIEAPEAAPISNVVVDHCTFTWSIDEIASAWQYWNNISLLNNIFAEPLHQSIHPEGNHGFGVLIGPVDGNATLAGNLFADMQSRNPMTAASRTVIVNNLIYNWGNTAIDLQSRGLVTQNSVVGNVFLRGPDTAGSHAPVGLRADAATLRPGAKVFLQDNLAPGASSTSDAWASSVAGSIYGTLTLANFKSTSPLAWPATMTTLPTSENVVKEHVLKYAGARPADRDAVDTRIISQTRAGTGRIINCVAANGTTRCERNGGGYPNLAQNRRALTLPANPNEVTASGYTNLELWLHRMAAEVEGRASSSPQAPTLNR</sequence>
<evidence type="ECO:0000256" key="2">
    <source>
        <dbReference type="ARBA" id="ARBA00023180"/>
    </source>
</evidence>
<name>A0ABV8SPL6_9GAMM</name>
<feature type="chain" id="PRO_5046910208" evidence="3">
    <location>
        <begin position="25"/>
        <end position="458"/>
    </location>
</feature>
<dbReference type="Proteomes" id="UP001595904">
    <property type="component" value="Unassembled WGS sequence"/>
</dbReference>
<protein>
    <submittedName>
        <fullName evidence="4">Polysaccharide lyase family 1 protein</fullName>
    </submittedName>
</protein>
<dbReference type="PANTHER" id="PTHR42970:SF1">
    <property type="entry name" value="PECTATE LYASE C-RELATED"/>
    <property type="match status" value="1"/>
</dbReference>
<dbReference type="SUPFAM" id="SSF51126">
    <property type="entry name" value="Pectin lyase-like"/>
    <property type="match status" value="1"/>
</dbReference>
<dbReference type="RefSeq" id="WP_380595982.1">
    <property type="nucleotide sequence ID" value="NZ_JBHSDU010000003.1"/>
</dbReference>
<reference evidence="5" key="1">
    <citation type="journal article" date="2019" name="Int. J. Syst. Evol. Microbiol.">
        <title>The Global Catalogue of Microorganisms (GCM) 10K type strain sequencing project: providing services to taxonomists for standard genome sequencing and annotation.</title>
        <authorList>
            <consortium name="The Broad Institute Genomics Platform"/>
            <consortium name="The Broad Institute Genome Sequencing Center for Infectious Disease"/>
            <person name="Wu L."/>
            <person name="Ma J."/>
        </authorList>
    </citation>
    <scope>NUCLEOTIDE SEQUENCE [LARGE SCALE GENOMIC DNA]</scope>
    <source>
        <strain evidence="5">CGMCC 1.10759</strain>
    </source>
</reference>
<organism evidence="4 5">
    <name type="scientific">Steroidobacter flavus</name>
    <dbReference type="NCBI Taxonomy" id="1842136"/>
    <lineage>
        <taxon>Bacteria</taxon>
        <taxon>Pseudomonadati</taxon>
        <taxon>Pseudomonadota</taxon>
        <taxon>Gammaproteobacteria</taxon>
        <taxon>Steroidobacterales</taxon>
        <taxon>Steroidobacteraceae</taxon>
        <taxon>Steroidobacter</taxon>
    </lineage>
</organism>
<keyword evidence="4" id="KW-0456">Lyase</keyword>
<evidence type="ECO:0000313" key="5">
    <source>
        <dbReference type="Proteomes" id="UP001595904"/>
    </source>
</evidence>
<gene>
    <name evidence="4" type="ORF">ACFPN2_07435</name>
</gene>
<accession>A0ABV8SPL6</accession>
<dbReference type="InterPro" id="IPR012334">
    <property type="entry name" value="Pectin_lyas_fold"/>
</dbReference>
<dbReference type="Gene3D" id="2.160.20.10">
    <property type="entry name" value="Single-stranded right-handed beta-helix, Pectin lyase-like"/>
    <property type="match status" value="1"/>
</dbReference>
<evidence type="ECO:0000256" key="1">
    <source>
        <dbReference type="ARBA" id="ARBA00022723"/>
    </source>
</evidence>
<dbReference type="EMBL" id="JBHSDU010000003">
    <property type="protein sequence ID" value="MFC4308910.1"/>
    <property type="molecule type" value="Genomic_DNA"/>
</dbReference>
<keyword evidence="3" id="KW-0732">Signal</keyword>